<dbReference type="EMBL" id="NIOF01000001">
    <property type="protein sequence ID" value="OWQ93558.1"/>
    <property type="molecule type" value="Genomic_DNA"/>
</dbReference>
<dbReference type="GO" id="GO:0016747">
    <property type="term" value="F:acyltransferase activity, transferring groups other than amino-acyl groups"/>
    <property type="evidence" value="ECO:0007669"/>
    <property type="project" value="InterPro"/>
</dbReference>
<dbReference type="Gene3D" id="3.40.630.30">
    <property type="match status" value="1"/>
</dbReference>
<comment type="caution">
    <text evidence="2">The sequence shown here is derived from an EMBL/GenBank/DDBJ whole genome shotgun (WGS) entry which is preliminary data.</text>
</comment>
<dbReference type="SUPFAM" id="SSF55729">
    <property type="entry name" value="Acyl-CoA N-acyltransferases (Nat)"/>
    <property type="match status" value="1"/>
</dbReference>
<dbReference type="InterPro" id="IPR016181">
    <property type="entry name" value="Acyl_CoA_acyltransferase"/>
</dbReference>
<proteinExistence type="predicted"/>
<gene>
    <name evidence="2" type="ORF">CDN99_03595</name>
</gene>
<sequence length="170" mass="19543">MVGNTQDMRVIVEQSRRMGWPMWVMNAPTDAGDAQGNATTARPPVAWAFLRPIAWAPEACSSTGDLWLYVSRDWQGSGIAMRMIRRVFRECRRHGFDAITCWILGSNRRSLSLVRACRLTRWGNLPAVVDYGGLRFDLEIWGCKLDDPVWLAHMDRLERRHARLDARRSV</sequence>
<dbReference type="InterPro" id="IPR000182">
    <property type="entry name" value="GNAT_dom"/>
</dbReference>
<evidence type="ECO:0000313" key="3">
    <source>
        <dbReference type="Proteomes" id="UP000197468"/>
    </source>
</evidence>
<evidence type="ECO:0000259" key="1">
    <source>
        <dbReference type="Pfam" id="PF00583"/>
    </source>
</evidence>
<evidence type="ECO:0000313" key="2">
    <source>
        <dbReference type="EMBL" id="OWQ93558.1"/>
    </source>
</evidence>
<dbReference type="AlphaFoldDB" id="A0A246JLP2"/>
<dbReference type="CDD" id="cd04301">
    <property type="entry name" value="NAT_SF"/>
    <property type="match status" value="1"/>
</dbReference>
<organism evidence="2 3">
    <name type="scientific">Roseateles aquatilis</name>
    <dbReference type="NCBI Taxonomy" id="431061"/>
    <lineage>
        <taxon>Bacteria</taxon>
        <taxon>Pseudomonadati</taxon>
        <taxon>Pseudomonadota</taxon>
        <taxon>Betaproteobacteria</taxon>
        <taxon>Burkholderiales</taxon>
        <taxon>Sphaerotilaceae</taxon>
        <taxon>Roseateles</taxon>
    </lineage>
</organism>
<dbReference type="Pfam" id="PF00583">
    <property type="entry name" value="Acetyltransf_1"/>
    <property type="match status" value="1"/>
</dbReference>
<name>A0A246JLP2_9BURK</name>
<feature type="domain" description="N-acetyltransferase" evidence="1">
    <location>
        <begin position="61"/>
        <end position="114"/>
    </location>
</feature>
<protein>
    <recommendedName>
        <fullName evidence="1">N-acetyltransferase domain-containing protein</fullName>
    </recommendedName>
</protein>
<reference evidence="2 3" key="1">
    <citation type="journal article" date="2008" name="Int. J. Syst. Evol. Microbiol.">
        <title>Description of Roseateles aquatilis sp. nov. and Roseateles terrae sp. nov., in the class Betaproteobacteria, and emended description of the genus Roseateles.</title>
        <authorList>
            <person name="Gomila M."/>
            <person name="Bowien B."/>
            <person name="Falsen E."/>
            <person name="Moore E.R."/>
            <person name="Lalucat J."/>
        </authorList>
    </citation>
    <scope>NUCLEOTIDE SEQUENCE [LARGE SCALE GENOMIC DNA]</scope>
    <source>
        <strain evidence="2 3">CCUG 48205</strain>
    </source>
</reference>
<keyword evidence="3" id="KW-1185">Reference proteome</keyword>
<accession>A0A246JLP2</accession>
<dbReference type="Proteomes" id="UP000197468">
    <property type="component" value="Unassembled WGS sequence"/>
</dbReference>